<evidence type="ECO:0000256" key="1">
    <source>
        <dbReference type="ARBA" id="ARBA00023604"/>
    </source>
</evidence>
<sequence>MQSHSVSLGFFDSDSPTFQREKPYVCIVPLTHAPKSVKQTNIEYVDKAVDVQDIRDSEHLFNLDVHGFQLVKHDTTFGDWHDGKRVVKEYYPHIAKLLKDTTGSLSVYIFDHSVRLGDHVPTPQRTRQVQGLPSMVAHVDYSKDAVIRQIQEDFPEQSEDLLAGRFEVINIWHPIVEPVEQQPLTLCDYRTAKTDAFPADLVYPHMVSENMMVRHSQPQKWYFIDRQQIGEAWVFKMSDSRAESDPEVSKCQ</sequence>
<dbReference type="NCBIfam" id="NF041278">
    <property type="entry name" value="CmcJ_NvfI_EfuI"/>
    <property type="match status" value="1"/>
</dbReference>
<protein>
    <recommendedName>
        <fullName evidence="4">Methyltransferase</fullName>
    </recommendedName>
</protein>
<comment type="caution">
    <text evidence="2">The sequence shown here is derived from an EMBL/GenBank/DDBJ whole genome shotgun (WGS) entry which is preliminary data.</text>
</comment>
<dbReference type="Proteomes" id="UP001140502">
    <property type="component" value="Unassembled WGS sequence"/>
</dbReference>
<dbReference type="PANTHER" id="PTHR34598:SF3">
    <property type="entry name" value="OXIDOREDUCTASE AN1597"/>
    <property type="match status" value="1"/>
</dbReference>
<name>A0A9W8TB86_9HYPO</name>
<evidence type="ECO:0000313" key="3">
    <source>
        <dbReference type="Proteomes" id="UP001140502"/>
    </source>
</evidence>
<keyword evidence="3" id="KW-1185">Reference proteome</keyword>
<dbReference type="GO" id="GO:0016491">
    <property type="term" value="F:oxidoreductase activity"/>
    <property type="evidence" value="ECO:0007669"/>
    <property type="project" value="InterPro"/>
</dbReference>
<dbReference type="EMBL" id="JAPEUR010000706">
    <property type="protein sequence ID" value="KAJ4307562.1"/>
    <property type="molecule type" value="Genomic_DNA"/>
</dbReference>
<proteinExistence type="inferred from homology"/>
<reference evidence="2" key="1">
    <citation type="submission" date="2022-10" db="EMBL/GenBank/DDBJ databases">
        <title>Tapping the CABI collections for fungal endophytes: first genome assemblies for Collariella, Neodidymelliopsis, Ascochyta clinopodiicola, Didymella pomorum, Didymosphaeria variabile, Neocosmospora piperis and Neocucurbitaria cava.</title>
        <authorList>
            <person name="Hill R."/>
        </authorList>
    </citation>
    <scope>NUCLEOTIDE SEQUENCE</scope>
    <source>
        <strain evidence="2">IMI 366586</strain>
    </source>
</reference>
<evidence type="ECO:0008006" key="4">
    <source>
        <dbReference type="Google" id="ProtNLM"/>
    </source>
</evidence>
<dbReference type="InterPro" id="IPR044053">
    <property type="entry name" value="AsaB-like"/>
</dbReference>
<comment type="similarity">
    <text evidence="1">Belongs to the asaB hydroxylase/desaturase family.</text>
</comment>
<gene>
    <name evidence="2" type="ORF">N0V84_012645</name>
</gene>
<evidence type="ECO:0000313" key="2">
    <source>
        <dbReference type="EMBL" id="KAJ4307562.1"/>
    </source>
</evidence>
<dbReference type="AlphaFoldDB" id="A0A9W8TB86"/>
<organism evidence="2 3">
    <name type="scientific">Fusarium piperis</name>
    <dbReference type="NCBI Taxonomy" id="1435070"/>
    <lineage>
        <taxon>Eukaryota</taxon>
        <taxon>Fungi</taxon>
        <taxon>Dikarya</taxon>
        <taxon>Ascomycota</taxon>
        <taxon>Pezizomycotina</taxon>
        <taxon>Sordariomycetes</taxon>
        <taxon>Hypocreomycetidae</taxon>
        <taxon>Hypocreales</taxon>
        <taxon>Nectriaceae</taxon>
        <taxon>Fusarium</taxon>
        <taxon>Fusarium solani species complex</taxon>
    </lineage>
</organism>
<dbReference type="OrthoDB" id="412788at2759"/>
<accession>A0A9W8TB86</accession>
<dbReference type="PANTHER" id="PTHR34598">
    <property type="entry name" value="BLL6449 PROTEIN"/>
    <property type="match status" value="1"/>
</dbReference>